<dbReference type="Proteomes" id="UP001293254">
    <property type="component" value="Unassembled WGS sequence"/>
</dbReference>
<gene>
    <name evidence="3" type="ORF">Salat_1565200</name>
</gene>
<dbReference type="Pfam" id="PF03140">
    <property type="entry name" value="DUF247"/>
    <property type="match status" value="1"/>
</dbReference>
<reference evidence="3" key="1">
    <citation type="submission" date="2020-06" db="EMBL/GenBank/DDBJ databases">
        <authorList>
            <person name="Li T."/>
            <person name="Hu X."/>
            <person name="Zhang T."/>
            <person name="Song X."/>
            <person name="Zhang H."/>
            <person name="Dai N."/>
            <person name="Sheng W."/>
            <person name="Hou X."/>
            <person name="Wei L."/>
        </authorList>
    </citation>
    <scope>NUCLEOTIDE SEQUENCE</scope>
    <source>
        <strain evidence="3">3651</strain>
        <tissue evidence="3">Leaf</tissue>
    </source>
</reference>
<proteinExistence type="predicted"/>
<accession>A0AAE1YDC3</accession>
<dbReference type="InterPro" id="IPR004158">
    <property type="entry name" value="DUF247_pln"/>
</dbReference>
<dbReference type="AlphaFoldDB" id="A0AAE1YDC3"/>
<feature type="region of interest" description="Disordered" evidence="1">
    <location>
        <begin position="269"/>
        <end position="288"/>
    </location>
</feature>
<organism evidence="3 4">
    <name type="scientific">Sesamum alatum</name>
    <dbReference type="NCBI Taxonomy" id="300844"/>
    <lineage>
        <taxon>Eukaryota</taxon>
        <taxon>Viridiplantae</taxon>
        <taxon>Streptophyta</taxon>
        <taxon>Embryophyta</taxon>
        <taxon>Tracheophyta</taxon>
        <taxon>Spermatophyta</taxon>
        <taxon>Magnoliopsida</taxon>
        <taxon>eudicotyledons</taxon>
        <taxon>Gunneridae</taxon>
        <taxon>Pentapetalae</taxon>
        <taxon>asterids</taxon>
        <taxon>lamiids</taxon>
        <taxon>Lamiales</taxon>
        <taxon>Pedaliaceae</taxon>
        <taxon>Sesamum</taxon>
    </lineage>
</organism>
<evidence type="ECO:0000256" key="2">
    <source>
        <dbReference type="SAM" id="Phobius"/>
    </source>
</evidence>
<feature type="region of interest" description="Disordered" evidence="1">
    <location>
        <begin position="356"/>
        <end position="375"/>
    </location>
</feature>
<keyword evidence="2" id="KW-1133">Transmembrane helix</keyword>
<dbReference type="PANTHER" id="PTHR31549:SF259">
    <property type="match status" value="1"/>
</dbReference>
<comment type="caution">
    <text evidence="3">The sequence shown here is derived from an EMBL/GenBank/DDBJ whole genome shotgun (WGS) entry which is preliminary data.</text>
</comment>
<keyword evidence="2" id="KW-0812">Transmembrane</keyword>
<dbReference type="EMBL" id="JACGWO010000005">
    <property type="protein sequence ID" value="KAK4427962.1"/>
    <property type="molecule type" value="Genomic_DNA"/>
</dbReference>
<evidence type="ECO:0000313" key="3">
    <source>
        <dbReference type="EMBL" id="KAK4427962.1"/>
    </source>
</evidence>
<name>A0AAE1YDC3_9LAMI</name>
<sequence>MSFFQHNMLTSLTSNFDERQWVKLIRQTLDEELDEETETPVTIFGVPKTLFISGPDSYIPQQVAIGPYHHLRPELYDMERYKVAAAKRNQRELNNLKLQDIVDHLIKFEVRIRACYHRPVSLGGEALAWLLAVDVSFLLEFFEVCGFKRGKTTLTKLPSRLSHLVDLSGNKVAHDAILRDVVMLENQIPLFVLRMVLECQFSSLDLADDVLLDMLMELSRELSPFDMAAEAAERKIEVKECAHLLDFVYRFIVPVKPDVLASETIEIHEEQSGETDGEIVKNKNSSPAEPSHLRLFLAEVRRILSKLKAESVGWIKTLISSKPVRLFVKLPWTSLSRIPAIKLLKEPVEHIFSTYHKEKTDEQDQSSSSTSKKKKLIPLPEQIKIPSVTQLSLVGVQFVPIHEGITSIKFDAKTLTFYIPVINLDVYSEVVLRNLVAYEACTASGPLHLTRYVELMNGIIAMDLDVKFLCGRGIIINHLKSEEEVVELWNGMSQSSIRLTKVPSLDQLIGDVNKFYDGRWKVIFGKFMKRYVYGTWKILTFLAAVMLLLLMILQAFCEVYSCSRIFPIKGLQPTLARP</sequence>
<keyword evidence="4" id="KW-1185">Reference proteome</keyword>
<dbReference type="PANTHER" id="PTHR31549">
    <property type="entry name" value="PROTEIN, PUTATIVE (DUF247)-RELATED-RELATED"/>
    <property type="match status" value="1"/>
</dbReference>
<protein>
    <submittedName>
        <fullName evidence="3">Uncharacterized protein</fullName>
    </submittedName>
</protein>
<keyword evidence="2" id="KW-0472">Membrane</keyword>
<evidence type="ECO:0000256" key="1">
    <source>
        <dbReference type="SAM" id="MobiDB-lite"/>
    </source>
</evidence>
<evidence type="ECO:0000313" key="4">
    <source>
        <dbReference type="Proteomes" id="UP001293254"/>
    </source>
</evidence>
<reference evidence="3" key="2">
    <citation type="journal article" date="2024" name="Plant">
        <title>Genomic evolution and insights into agronomic trait innovations of Sesamum species.</title>
        <authorList>
            <person name="Miao H."/>
            <person name="Wang L."/>
            <person name="Qu L."/>
            <person name="Liu H."/>
            <person name="Sun Y."/>
            <person name="Le M."/>
            <person name="Wang Q."/>
            <person name="Wei S."/>
            <person name="Zheng Y."/>
            <person name="Lin W."/>
            <person name="Duan Y."/>
            <person name="Cao H."/>
            <person name="Xiong S."/>
            <person name="Wang X."/>
            <person name="Wei L."/>
            <person name="Li C."/>
            <person name="Ma Q."/>
            <person name="Ju M."/>
            <person name="Zhao R."/>
            <person name="Li G."/>
            <person name="Mu C."/>
            <person name="Tian Q."/>
            <person name="Mei H."/>
            <person name="Zhang T."/>
            <person name="Gao T."/>
            <person name="Zhang H."/>
        </authorList>
    </citation>
    <scope>NUCLEOTIDE SEQUENCE</scope>
    <source>
        <strain evidence="3">3651</strain>
    </source>
</reference>
<feature type="transmembrane region" description="Helical" evidence="2">
    <location>
        <begin position="536"/>
        <end position="556"/>
    </location>
</feature>